<organism evidence="1 2">
    <name type="scientific">Phyllobacterium salinisoli</name>
    <dbReference type="NCBI Taxonomy" id="1899321"/>
    <lineage>
        <taxon>Bacteria</taxon>
        <taxon>Pseudomonadati</taxon>
        <taxon>Pseudomonadota</taxon>
        <taxon>Alphaproteobacteria</taxon>
        <taxon>Hyphomicrobiales</taxon>
        <taxon>Phyllobacteriaceae</taxon>
        <taxon>Phyllobacterium</taxon>
    </lineage>
</organism>
<dbReference type="Proteomes" id="UP000253420">
    <property type="component" value="Unassembled WGS sequence"/>
</dbReference>
<sequence length="147" mass="16783">MDGKHPPLSKQHSIDGPGSPIILFDAECMLCSANAQFVLTHDKIGLFRLASMQGDVGAAIYRRHGMDPRNPSSILVVENNRVREDSDAVLSIYERLGLPWRLLSALRIVPAFLRDPVYRWVAHNRYRLFGKRESCWVAPPEYRDRLL</sequence>
<keyword evidence="2" id="KW-1185">Reference proteome</keyword>
<proteinExistence type="predicted"/>
<dbReference type="AlphaFoldDB" id="A0A368JW90"/>
<dbReference type="PANTHER" id="PTHR33639">
    <property type="entry name" value="THIOL-DISULFIDE OXIDOREDUCTASE DCC"/>
    <property type="match status" value="1"/>
</dbReference>
<dbReference type="EMBL" id="QOZG01000042">
    <property type="protein sequence ID" value="RCS21417.1"/>
    <property type="molecule type" value="Genomic_DNA"/>
</dbReference>
<evidence type="ECO:0000313" key="1">
    <source>
        <dbReference type="EMBL" id="RCS21417.1"/>
    </source>
</evidence>
<protein>
    <submittedName>
        <fullName evidence="1">DUF393 domain-containing protein</fullName>
    </submittedName>
</protein>
<dbReference type="Pfam" id="PF04134">
    <property type="entry name" value="DCC1-like"/>
    <property type="match status" value="1"/>
</dbReference>
<dbReference type="InterPro" id="IPR052927">
    <property type="entry name" value="DCC_oxidoreductase"/>
</dbReference>
<name>A0A368JW90_9HYPH</name>
<dbReference type="PANTHER" id="PTHR33639:SF2">
    <property type="entry name" value="DUF393 DOMAIN-CONTAINING PROTEIN"/>
    <property type="match status" value="1"/>
</dbReference>
<accession>A0A368JW90</accession>
<dbReference type="GO" id="GO:0015035">
    <property type="term" value="F:protein-disulfide reductase activity"/>
    <property type="evidence" value="ECO:0007669"/>
    <property type="project" value="InterPro"/>
</dbReference>
<dbReference type="OrthoDB" id="9785438at2"/>
<dbReference type="InterPro" id="IPR007263">
    <property type="entry name" value="DCC1-like"/>
</dbReference>
<dbReference type="RefSeq" id="WP_114442964.1">
    <property type="nucleotide sequence ID" value="NZ_QOZG01000042.1"/>
</dbReference>
<evidence type="ECO:0000313" key="2">
    <source>
        <dbReference type="Proteomes" id="UP000253420"/>
    </source>
</evidence>
<gene>
    <name evidence="1" type="ORF">DUT91_24260</name>
</gene>
<reference evidence="1 2" key="1">
    <citation type="submission" date="2018-07" db="EMBL/GenBank/DDBJ databases">
        <title>The draft genome of Phyllobacterium salinisoli.</title>
        <authorList>
            <person name="Liu L."/>
            <person name="Li L."/>
            <person name="Zhang X."/>
            <person name="Liang L."/>
        </authorList>
    </citation>
    <scope>NUCLEOTIDE SEQUENCE [LARGE SCALE GENOMIC DNA]</scope>
    <source>
        <strain evidence="1 2">LLAN61</strain>
    </source>
</reference>
<comment type="caution">
    <text evidence="1">The sequence shown here is derived from an EMBL/GenBank/DDBJ whole genome shotgun (WGS) entry which is preliminary data.</text>
</comment>